<keyword evidence="2" id="KW-0378">Hydrolase</keyword>
<dbReference type="PATRIC" id="fig|1813736.3.peg.1956"/>
<reference evidence="2 3" key="1">
    <citation type="journal article" date="2016" name="Genome Announc.">
        <title>First Complete Genome Sequence of a Subdivision 6 Acidobacterium Strain.</title>
        <authorList>
            <person name="Huang S."/>
            <person name="Vieira S."/>
            <person name="Bunk B."/>
            <person name="Riedel T."/>
            <person name="Sproer C."/>
            <person name="Overmann J."/>
        </authorList>
    </citation>
    <scope>NUCLEOTIDE SEQUENCE [LARGE SCALE GENOMIC DNA]</scope>
    <source>
        <strain evidence="3">DSM 100886 HEG_-6_39</strain>
    </source>
</reference>
<sequence length="272" mass="28819" precursor="true">MTLHARAAFLFVMLAAASPAAQAPPAPDLAALVAKAELVDLTHTFNETTLVWPTSDPMRLEKVADGVTAGGWYYASNIVHLTEHGGTHLDAPVHFAAGQTTADKVELSRLVGDAVVIDVSAQSAKDVDYLISVDDLRRWEATHGRISRGSRVLFRTGWSARWPDAVRYLGTALKGAEGVAQLHFPGLAPDLATFLVKERQISLVGIDTASMDRGQSTTFETHRILAAAGVPGLENLTNLDKLPARGAVLFALSMKVGGGSGGPLRAVAVVPR</sequence>
<dbReference type="Pfam" id="PF04199">
    <property type="entry name" value="Cyclase"/>
    <property type="match status" value="1"/>
</dbReference>
<dbReference type="PANTHER" id="PTHR31118:SF12">
    <property type="entry name" value="CYCLASE-LIKE PROTEIN 2"/>
    <property type="match status" value="1"/>
</dbReference>
<accession>A0A143PJI1</accession>
<organism evidence="2 3">
    <name type="scientific">Luteitalea pratensis</name>
    <dbReference type="NCBI Taxonomy" id="1855912"/>
    <lineage>
        <taxon>Bacteria</taxon>
        <taxon>Pseudomonadati</taxon>
        <taxon>Acidobacteriota</taxon>
        <taxon>Vicinamibacteria</taxon>
        <taxon>Vicinamibacterales</taxon>
        <taxon>Vicinamibacteraceae</taxon>
        <taxon>Luteitalea</taxon>
    </lineage>
</organism>
<dbReference type="SUPFAM" id="SSF102198">
    <property type="entry name" value="Putative cyclase"/>
    <property type="match status" value="1"/>
</dbReference>
<dbReference type="Gene3D" id="3.50.30.50">
    <property type="entry name" value="Putative cyclase"/>
    <property type="match status" value="1"/>
</dbReference>
<evidence type="ECO:0000256" key="1">
    <source>
        <dbReference type="SAM" id="SignalP"/>
    </source>
</evidence>
<protein>
    <submittedName>
        <fullName evidence="2">Kynurenine formamidase</fullName>
        <ecNumber evidence="2">3.5.1.9</ecNumber>
    </submittedName>
</protein>
<dbReference type="STRING" id="1855912.LuPra_01865"/>
<dbReference type="InterPro" id="IPR007325">
    <property type="entry name" value="KFase/CYL"/>
</dbReference>
<dbReference type="Proteomes" id="UP000076079">
    <property type="component" value="Chromosome"/>
</dbReference>
<name>A0A143PJI1_LUTPR</name>
<feature type="chain" id="PRO_5007511541" evidence="1">
    <location>
        <begin position="24"/>
        <end position="272"/>
    </location>
</feature>
<evidence type="ECO:0000313" key="2">
    <source>
        <dbReference type="EMBL" id="AMY08661.1"/>
    </source>
</evidence>
<gene>
    <name evidence="2" type="primary">kynB_1</name>
    <name evidence="2" type="ORF">LuPra_01865</name>
</gene>
<dbReference type="RefSeq" id="WP_110170484.1">
    <property type="nucleotide sequence ID" value="NZ_CP015136.1"/>
</dbReference>
<dbReference type="OrthoDB" id="9796085at2"/>
<dbReference type="GO" id="GO:0004061">
    <property type="term" value="F:arylformamidase activity"/>
    <property type="evidence" value="ECO:0007669"/>
    <property type="project" value="UniProtKB-EC"/>
</dbReference>
<dbReference type="PANTHER" id="PTHR31118">
    <property type="entry name" value="CYCLASE-LIKE PROTEIN 2"/>
    <property type="match status" value="1"/>
</dbReference>
<dbReference type="GO" id="GO:0019441">
    <property type="term" value="P:L-tryptophan catabolic process to kynurenine"/>
    <property type="evidence" value="ECO:0007669"/>
    <property type="project" value="InterPro"/>
</dbReference>
<dbReference type="EC" id="3.5.1.9" evidence="2"/>
<dbReference type="InterPro" id="IPR037175">
    <property type="entry name" value="KFase_sf"/>
</dbReference>
<dbReference type="EMBL" id="CP015136">
    <property type="protein sequence ID" value="AMY08661.1"/>
    <property type="molecule type" value="Genomic_DNA"/>
</dbReference>
<dbReference type="KEGG" id="abac:LuPra_01865"/>
<dbReference type="AlphaFoldDB" id="A0A143PJI1"/>
<proteinExistence type="predicted"/>
<evidence type="ECO:0000313" key="3">
    <source>
        <dbReference type="Proteomes" id="UP000076079"/>
    </source>
</evidence>
<feature type="signal peptide" evidence="1">
    <location>
        <begin position="1"/>
        <end position="23"/>
    </location>
</feature>
<keyword evidence="3" id="KW-1185">Reference proteome</keyword>
<keyword evidence="1" id="KW-0732">Signal</keyword>
<reference evidence="3" key="2">
    <citation type="submission" date="2016-04" db="EMBL/GenBank/DDBJ databases">
        <title>First Complete Genome Sequence of a Subdivision 6 Acidobacterium.</title>
        <authorList>
            <person name="Huang S."/>
            <person name="Vieira S."/>
            <person name="Bunk B."/>
            <person name="Riedel T."/>
            <person name="Sproeer C."/>
            <person name="Overmann J."/>
        </authorList>
    </citation>
    <scope>NUCLEOTIDE SEQUENCE [LARGE SCALE GENOMIC DNA]</scope>
    <source>
        <strain evidence="3">DSM 100886 HEG_-6_39</strain>
    </source>
</reference>